<accession>A0A6A6W9Q6</accession>
<evidence type="ECO:0000313" key="8">
    <source>
        <dbReference type="Proteomes" id="UP000799437"/>
    </source>
</evidence>
<comment type="similarity">
    <text evidence="2 6">Belongs to the Mediator complex subunit 10 family.</text>
</comment>
<comment type="subcellular location">
    <subcellularLocation>
        <location evidence="1 6">Nucleus</location>
    </subcellularLocation>
</comment>
<proteinExistence type="inferred from homology"/>
<dbReference type="GO" id="GO:0016592">
    <property type="term" value="C:mediator complex"/>
    <property type="evidence" value="ECO:0007669"/>
    <property type="project" value="InterPro"/>
</dbReference>
<dbReference type="GO" id="GO:0006357">
    <property type="term" value="P:regulation of transcription by RNA polymerase II"/>
    <property type="evidence" value="ECO:0007669"/>
    <property type="project" value="InterPro"/>
</dbReference>
<dbReference type="EMBL" id="ML996572">
    <property type="protein sequence ID" value="KAF2757831.1"/>
    <property type="molecule type" value="Genomic_DNA"/>
</dbReference>
<name>A0A6A6W9Q6_9PEZI</name>
<evidence type="ECO:0000256" key="2">
    <source>
        <dbReference type="ARBA" id="ARBA00005389"/>
    </source>
</evidence>
<keyword evidence="6" id="KW-0010">Activator</keyword>
<dbReference type="InterPro" id="IPR019145">
    <property type="entry name" value="Mediator_Med10"/>
</dbReference>
<evidence type="ECO:0000256" key="3">
    <source>
        <dbReference type="ARBA" id="ARBA00023015"/>
    </source>
</evidence>
<evidence type="ECO:0000256" key="6">
    <source>
        <dbReference type="RuleBase" id="RU364146"/>
    </source>
</evidence>
<keyword evidence="3 6" id="KW-0805">Transcription regulation</keyword>
<dbReference type="Pfam" id="PF09748">
    <property type="entry name" value="Med10"/>
    <property type="match status" value="1"/>
</dbReference>
<reference evidence="7" key="1">
    <citation type="journal article" date="2020" name="Stud. Mycol.">
        <title>101 Dothideomycetes genomes: a test case for predicting lifestyles and emergence of pathogens.</title>
        <authorList>
            <person name="Haridas S."/>
            <person name="Albert R."/>
            <person name="Binder M."/>
            <person name="Bloem J."/>
            <person name="Labutti K."/>
            <person name="Salamov A."/>
            <person name="Andreopoulos B."/>
            <person name="Baker S."/>
            <person name="Barry K."/>
            <person name="Bills G."/>
            <person name="Bluhm B."/>
            <person name="Cannon C."/>
            <person name="Castanera R."/>
            <person name="Culley D."/>
            <person name="Daum C."/>
            <person name="Ezra D."/>
            <person name="Gonzalez J."/>
            <person name="Henrissat B."/>
            <person name="Kuo A."/>
            <person name="Liang C."/>
            <person name="Lipzen A."/>
            <person name="Lutzoni F."/>
            <person name="Magnuson J."/>
            <person name="Mondo S."/>
            <person name="Nolan M."/>
            <person name="Ohm R."/>
            <person name="Pangilinan J."/>
            <person name="Park H.-J."/>
            <person name="Ramirez L."/>
            <person name="Alfaro M."/>
            <person name="Sun H."/>
            <person name="Tritt A."/>
            <person name="Yoshinaga Y."/>
            <person name="Zwiers L.-H."/>
            <person name="Turgeon B."/>
            <person name="Goodwin S."/>
            <person name="Spatafora J."/>
            <person name="Crous P."/>
            <person name="Grigoriev I."/>
        </authorList>
    </citation>
    <scope>NUCLEOTIDE SEQUENCE</scope>
    <source>
        <strain evidence="7">CBS 121739</strain>
    </source>
</reference>
<dbReference type="OrthoDB" id="337270at2759"/>
<keyword evidence="4 6" id="KW-0804">Transcription</keyword>
<evidence type="ECO:0000313" key="7">
    <source>
        <dbReference type="EMBL" id="KAF2757831.1"/>
    </source>
</evidence>
<gene>
    <name evidence="6" type="primary">MED10</name>
    <name evidence="7" type="ORF">EJ05DRAFT_510714</name>
</gene>
<evidence type="ECO:0000256" key="4">
    <source>
        <dbReference type="ARBA" id="ARBA00023163"/>
    </source>
</evidence>
<protein>
    <recommendedName>
        <fullName evidence="6">Mediator of RNA polymerase II transcription subunit 10</fullName>
    </recommendedName>
    <alternativeName>
        <fullName evidence="6">Mediator complex subunit 10</fullName>
    </alternativeName>
</protein>
<comment type="function">
    <text evidence="6">Component of the Mediator complex, a coactivator involved in the regulated transcription of nearly all RNA polymerase II-dependent genes. Mediator functions as a bridge to convey information from gene-specific regulatory proteins to the basal RNA polymerase II transcription machinery. Mediator is recruited to promoters by direct interactions with regulatory proteins and serves as a scaffold for the assembly of a functional preinitiation complex with RNA polymerase II and the general transcription factors.</text>
</comment>
<comment type="subunit">
    <text evidence="6">Component of the Mediator complex.</text>
</comment>
<organism evidence="7 8">
    <name type="scientific">Pseudovirgaria hyperparasitica</name>
    <dbReference type="NCBI Taxonomy" id="470096"/>
    <lineage>
        <taxon>Eukaryota</taxon>
        <taxon>Fungi</taxon>
        <taxon>Dikarya</taxon>
        <taxon>Ascomycota</taxon>
        <taxon>Pezizomycotina</taxon>
        <taxon>Dothideomycetes</taxon>
        <taxon>Dothideomycetes incertae sedis</taxon>
        <taxon>Acrospermales</taxon>
        <taxon>Acrospermaceae</taxon>
        <taxon>Pseudovirgaria</taxon>
    </lineage>
</organism>
<keyword evidence="8" id="KW-1185">Reference proteome</keyword>
<dbReference type="GO" id="GO:0003712">
    <property type="term" value="F:transcription coregulator activity"/>
    <property type="evidence" value="ECO:0007669"/>
    <property type="project" value="InterPro"/>
</dbReference>
<dbReference type="AlphaFoldDB" id="A0A6A6W9Q6"/>
<evidence type="ECO:0000256" key="5">
    <source>
        <dbReference type="ARBA" id="ARBA00023242"/>
    </source>
</evidence>
<sequence length="151" mass="17302">MAPVPPPNRDEVERTLKAIIQNFYNLLVQSLDYQEDNNTGRDVLKQEFAKIQSNLQTLFRTASTIDIHIPPHIVKFVEEGRNPDILQRQFVEQVQKFNQKLNGRAQAYADFRDILAKDLQDAFPGMRGNLEHTVRMTGGRVPLKGVMDGVR</sequence>
<dbReference type="Proteomes" id="UP000799437">
    <property type="component" value="Unassembled WGS sequence"/>
</dbReference>
<keyword evidence="5 6" id="KW-0539">Nucleus</keyword>
<evidence type="ECO:0000256" key="1">
    <source>
        <dbReference type="ARBA" id="ARBA00004123"/>
    </source>
</evidence>